<dbReference type="Proteomes" id="UP000621856">
    <property type="component" value="Unassembled WGS sequence"/>
</dbReference>
<dbReference type="SMART" id="SM00271">
    <property type="entry name" value="DnaJ"/>
    <property type="match status" value="1"/>
</dbReference>
<evidence type="ECO:0000313" key="8">
    <source>
        <dbReference type="EMBL" id="GGH94990.1"/>
    </source>
</evidence>
<proteinExistence type="inferred from homology"/>
<keyword evidence="4 6" id="KW-0472">Membrane</keyword>
<reference evidence="8" key="1">
    <citation type="journal article" date="2014" name="Int. J. Syst. Evol. Microbiol.">
        <title>Complete genome sequence of Corynebacterium casei LMG S-19264T (=DSM 44701T), isolated from a smear-ripened cheese.</title>
        <authorList>
            <consortium name="US DOE Joint Genome Institute (JGI-PGF)"/>
            <person name="Walter F."/>
            <person name="Albersmeier A."/>
            <person name="Kalinowski J."/>
            <person name="Ruckert C."/>
        </authorList>
    </citation>
    <scope>NUCLEOTIDE SEQUENCE</scope>
    <source>
        <strain evidence="8">CGMCC 1.14984</strain>
    </source>
</reference>
<dbReference type="SUPFAM" id="SSF46565">
    <property type="entry name" value="Chaperone J-domain"/>
    <property type="match status" value="1"/>
</dbReference>
<dbReference type="PANTHER" id="PTHR12763:SF28">
    <property type="entry name" value="GEO10507P1-RELATED"/>
    <property type="match status" value="1"/>
</dbReference>
<feature type="domain" description="J" evidence="7">
    <location>
        <begin position="113"/>
        <end position="171"/>
    </location>
</feature>
<dbReference type="Gene3D" id="1.10.287.110">
    <property type="entry name" value="DnaJ domain"/>
    <property type="match status" value="1"/>
</dbReference>
<dbReference type="PRINTS" id="PR00625">
    <property type="entry name" value="JDOMAIN"/>
</dbReference>
<evidence type="ECO:0000256" key="4">
    <source>
        <dbReference type="ARBA" id="ARBA00023136"/>
    </source>
</evidence>
<protein>
    <recommendedName>
        <fullName evidence="7">J domain-containing protein</fullName>
    </recommendedName>
</protein>
<evidence type="ECO:0000256" key="3">
    <source>
        <dbReference type="ARBA" id="ARBA00022989"/>
    </source>
</evidence>
<evidence type="ECO:0000256" key="6">
    <source>
        <dbReference type="SAM" id="Phobius"/>
    </source>
</evidence>
<dbReference type="PROSITE" id="PS50076">
    <property type="entry name" value="DNAJ_2"/>
    <property type="match status" value="1"/>
</dbReference>
<dbReference type="AlphaFoldDB" id="A0A8J3A2C1"/>
<dbReference type="InterPro" id="IPR001623">
    <property type="entry name" value="DnaJ_domain"/>
</dbReference>
<gene>
    <name evidence="8" type="ORF">GCM10011355_10470</name>
</gene>
<sequence>MLAILIIIAAISGVFLLPPRYTDRFGLKLPRPRKTKRLYQGVFFFSLIAIALYLKIIPFALILGVIAIGVMVMERIREALLDNEDLREDARPGKSSNSRAEWRPRSGAMEISEAYSVLGLKEGASLEEVDNAYKRLIGQLHPDRGGTDYLAAKLNEARDVLRHQLKGSPGK</sequence>
<dbReference type="Pfam" id="PF00226">
    <property type="entry name" value="DnaJ"/>
    <property type="match status" value="1"/>
</dbReference>
<dbReference type="CDD" id="cd06257">
    <property type="entry name" value="DnaJ"/>
    <property type="match status" value="1"/>
</dbReference>
<keyword evidence="2 6" id="KW-0812">Transmembrane</keyword>
<dbReference type="PANTHER" id="PTHR12763">
    <property type="match status" value="1"/>
</dbReference>
<organism evidence="8 9">
    <name type="scientific">Aquisalinus luteolus</name>
    <dbReference type="NCBI Taxonomy" id="1566827"/>
    <lineage>
        <taxon>Bacteria</taxon>
        <taxon>Pseudomonadati</taxon>
        <taxon>Pseudomonadota</taxon>
        <taxon>Alphaproteobacteria</taxon>
        <taxon>Parvularculales</taxon>
        <taxon>Parvularculaceae</taxon>
        <taxon>Aquisalinus</taxon>
    </lineage>
</organism>
<evidence type="ECO:0000256" key="2">
    <source>
        <dbReference type="ARBA" id="ARBA00022692"/>
    </source>
</evidence>
<evidence type="ECO:0000259" key="7">
    <source>
        <dbReference type="PROSITE" id="PS50076"/>
    </source>
</evidence>
<name>A0A8J3A2C1_9PROT</name>
<reference evidence="8" key="2">
    <citation type="submission" date="2020-09" db="EMBL/GenBank/DDBJ databases">
        <authorList>
            <person name="Sun Q."/>
            <person name="Zhou Y."/>
        </authorList>
    </citation>
    <scope>NUCLEOTIDE SEQUENCE</scope>
    <source>
        <strain evidence="8">CGMCC 1.14984</strain>
    </source>
</reference>
<dbReference type="GO" id="GO:0016020">
    <property type="term" value="C:membrane"/>
    <property type="evidence" value="ECO:0007669"/>
    <property type="project" value="UniProtKB-SubCell"/>
</dbReference>
<evidence type="ECO:0000313" key="9">
    <source>
        <dbReference type="Proteomes" id="UP000621856"/>
    </source>
</evidence>
<dbReference type="EMBL" id="BMGZ01000001">
    <property type="protein sequence ID" value="GGH94990.1"/>
    <property type="molecule type" value="Genomic_DNA"/>
</dbReference>
<comment type="similarity">
    <text evidence="5">Belongs to the TIM14 family.</text>
</comment>
<feature type="transmembrane region" description="Helical" evidence="6">
    <location>
        <begin position="38"/>
        <end position="71"/>
    </location>
</feature>
<comment type="caution">
    <text evidence="8">The sequence shown here is derived from an EMBL/GenBank/DDBJ whole genome shotgun (WGS) entry which is preliminary data.</text>
</comment>
<comment type="subcellular location">
    <subcellularLocation>
        <location evidence="1">Membrane</location>
        <topology evidence="1">Single-pass membrane protein</topology>
    </subcellularLocation>
</comment>
<evidence type="ECO:0000256" key="1">
    <source>
        <dbReference type="ARBA" id="ARBA00004167"/>
    </source>
</evidence>
<accession>A0A8J3A2C1</accession>
<evidence type="ECO:0000256" key="5">
    <source>
        <dbReference type="ARBA" id="ARBA00038105"/>
    </source>
</evidence>
<keyword evidence="3 6" id="KW-1133">Transmembrane helix</keyword>
<dbReference type="RefSeq" id="WP_205967394.1">
    <property type="nucleotide sequence ID" value="NZ_BMGZ01000001.1"/>
</dbReference>
<dbReference type="InterPro" id="IPR036869">
    <property type="entry name" value="J_dom_sf"/>
</dbReference>